<dbReference type="GO" id="GO:0006508">
    <property type="term" value="P:proteolysis"/>
    <property type="evidence" value="ECO:0007669"/>
    <property type="project" value="InterPro"/>
</dbReference>
<dbReference type="Pfam" id="PF00656">
    <property type="entry name" value="Peptidase_C14"/>
    <property type="match status" value="1"/>
</dbReference>
<evidence type="ECO:0000259" key="1">
    <source>
        <dbReference type="Pfam" id="PF00656"/>
    </source>
</evidence>
<comment type="caution">
    <text evidence="2">The sequence shown here is derived from an EMBL/GenBank/DDBJ whole genome shotgun (WGS) entry which is preliminary data.</text>
</comment>
<keyword evidence="3" id="KW-1185">Reference proteome</keyword>
<dbReference type="GO" id="GO:0004197">
    <property type="term" value="F:cysteine-type endopeptidase activity"/>
    <property type="evidence" value="ECO:0007669"/>
    <property type="project" value="InterPro"/>
</dbReference>
<gene>
    <name evidence="2" type="ORF">N7468_005489</name>
</gene>
<organism evidence="2 3">
    <name type="scientific">Penicillium chermesinum</name>
    <dbReference type="NCBI Taxonomy" id="63820"/>
    <lineage>
        <taxon>Eukaryota</taxon>
        <taxon>Fungi</taxon>
        <taxon>Dikarya</taxon>
        <taxon>Ascomycota</taxon>
        <taxon>Pezizomycotina</taxon>
        <taxon>Eurotiomycetes</taxon>
        <taxon>Eurotiomycetidae</taxon>
        <taxon>Eurotiales</taxon>
        <taxon>Aspergillaceae</taxon>
        <taxon>Penicillium</taxon>
    </lineage>
</organism>
<sequence length="376" mass="40519">MSQPVSHASNTTTSGSLLPAHLQKVVDARGTQYAAVSAFLLSWEKDNTDAASDIRSMSALLQDEFGITSKLCMVPESDRTPGWTLRAALANATGKLTPTSGDKKSLFIFYYVGHGYVDRSRGLLFASGAANSKEIPWDTVRNSVFLNDSSIDHIDALGILDCCYAGSARAGSTRSMQVLAACGPNQQARSRTGGASFTVRLGVAVRSLRSQGIPIVTPAAIFSEIERQKPSGLVPSCHLSVLGGSHPIALAFVKKRTSTASRIPVATRVTDRDKNVLVSLTLSGQHKEATKEFQRIIQNLPGHLGVTLVDAYETDASALVLARMSLEVWARLSHHLDLDYIGVIIGPSLVHRTESDLRHTKVENIPPTSSSRKPYR</sequence>
<dbReference type="InterPro" id="IPR011600">
    <property type="entry name" value="Pept_C14_caspase"/>
</dbReference>
<dbReference type="GeneID" id="83202089"/>
<evidence type="ECO:0000313" key="2">
    <source>
        <dbReference type="EMBL" id="KAJ5232533.1"/>
    </source>
</evidence>
<reference evidence="2" key="2">
    <citation type="journal article" date="2023" name="IMA Fungus">
        <title>Comparative genomic study of the Penicillium genus elucidates a diverse pangenome and 15 lateral gene transfer events.</title>
        <authorList>
            <person name="Petersen C."/>
            <person name="Sorensen T."/>
            <person name="Nielsen M.R."/>
            <person name="Sondergaard T.E."/>
            <person name="Sorensen J.L."/>
            <person name="Fitzpatrick D.A."/>
            <person name="Frisvad J.C."/>
            <person name="Nielsen K.L."/>
        </authorList>
    </citation>
    <scope>NUCLEOTIDE SEQUENCE</scope>
    <source>
        <strain evidence="2">IBT 19713</strain>
    </source>
</reference>
<dbReference type="Gene3D" id="3.40.50.1460">
    <property type="match status" value="1"/>
</dbReference>
<dbReference type="RefSeq" id="XP_058330526.1">
    <property type="nucleotide sequence ID" value="XM_058474786.1"/>
</dbReference>
<dbReference type="OrthoDB" id="4760831at2759"/>
<dbReference type="EMBL" id="JAPQKS010000004">
    <property type="protein sequence ID" value="KAJ5232533.1"/>
    <property type="molecule type" value="Genomic_DNA"/>
</dbReference>
<accession>A0A9W9NZB5</accession>
<name>A0A9W9NZB5_9EURO</name>
<dbReference type="Proteomes" id="UP001150941">
    <property type="component" value="Unassembled WGS sequence"/>
</dbReference>
<evidence type="ECO:0000313" key="3">
    <source>
        <dbReference type="Proteomes" id="UP001150941"/>
    </source>
</evidence>
<dbReference type="AlphaFoldDB" id="A0A9W9NZB5"/>
<protein>
    <recommendedName>
        <fullName evidence="1">Peptidase C14 caspase domain-containing protein</fullName>
    </recommendedName>
</protein>
<reference evidence="2" key="1">
    <citation type="submission" date="2022-11" db="EMBL/GenBank/DDBJ databases">
        <authorList>
            <person name="Petersen C."/>
        </authorList>
    </citation>
    <scope>NUCLEOTIDE SEQUENCE</scope>
    <source>
        <strain evidence="2">IBT 19713</strain>
    </source>
</reference>
<proteinExistence type="predicted"/>
<feature type="domain" description="Peptidase C14 caspase" evidence="1">
    <location>
        <begin position="49"/>
        <end position="173"/>
    </location>
</feature>